<name>A0A1G9JTQ8_9ACTN</name>
<evidence type="ECO:0000313" key="1">
    <source>
        <dbReference type="EMBL" id="SDL40928.1"/>
    </source>
</evidence>
<dbReference type="RefSeq" id="WP_093250467.1">
    <property type="nucleotide sequence ID" value="NZ_FNGP01000002.1"/>
</dbReference>
<protein>
    <submittedName>
        <fullName evidence="1">Uncharacterized protein</fullName>
    </submittedName>
</protein>
<proteinExistence type="predicted"/>
<gene>
    <name evidence="1" type="ORF">SAMN04488242_1467</name>
</gene>
<dbReference type="EMBL" id="FNGP01000002">
    <property type="protein sequence ID" value="SDL40928.1"/>
    <property type="molecule type" value="Genomic_DNA"/>
</dbReference>
<dbReference type="STRING" id="686624.SAMN04488242_1467"/>
<dbReference type="Proteomes" id="UP000199475">
    <property type="component" value="Unassembled WGS sequence"/>
</dbReference>
<accession>A0A1G9JTQ8</accession>
<keyword evidence="2" id="KW-1185">Reference proteome</keyword>
<dbReference type="OrthoDB" id="4823114at2"/>
<reference evidence="1 2" key="1">
    <citation type="submission" date="2016-10" db="EMBL/GenBank/DDBJ databases">
        <authorList>
            <person name="de Groot N.N."/>
        </authorList>
    </citation>
    <scope>NUCLEOTIDE SEQUENCE [LARGE SCALE GENOMIC DNA]</scope>
    <source>
        <strain evidence="1 2">CGMCC 1.9159</strain>
    </source>
</reference>
<evidence type="ECO:0000313" key="2">
    <source>
        <dbReference type="Proteomes" id="UP000199475"/>
    </source>
</evidence>
<organism evidence="1 2">
    <name type="scientific">Tessaracoccus oleiagri</name>
    <dbReference type="NCBI Taxonomy" id="686624"/>
    <lineage>
        <taxon>Bacteria</taxon>
        <taxon>Bacillati</taxon>
        <taxon>Actinomycetota</taxon>
        <taxon>Actinomycetes</taxon>
        <taxon>Propionibacteriales</taxon>
        <taxon>Propionibacteriaceae</taxon>
        <taxon>Tessaracoccus</taxon>
    </lineage>
</organism>
<sequence length="349" mass="38178">MTWPVSLQINDDITLAAPADMAPGSPIRGLEAQRVTAADGRPALRVLYSTADGITHAAWPRGAELPPMDTPLGRGIGLVAPADFARDVFEVGRDGVLIDVDFTDREGHRLVWRVRQPRAWRGFGFVAPPAAGMRHPTSFFFPYMPTFGFVPQPLEFEASFDGVPFQLQRLPFPWHWRRALAMKASVGMVVVELLKDGVPPLAAEEPGLVVDTEGRLVSCTRPSSVADVVLQFQPPLPRVEGLTDTHVSRWRISVDDNRVADGTVTVAPIDDGAVVAWVVKRGWGGARGLRPGALLTRAVPMLRRWPTAYSWLGRVVLAGDGPRLVGRWRNARPVGTFEEEPTVEEPPAS</sequence>
<dbReference type="AlphaFoldDB" id="A0A1G9JTQ8"/>